<name>A0AAN4ZKP8_9BILA</name>
<accession>A0AAN4ZKP8</accession>
<reference evidence="2" key="1">
    <citation type="submission" date="2022-10" db="EMBL/GenBank/DDBJ databases">
        <title>Genome assembly of Pristionchus species.</title>
        <authorList>
            <person name="Yoshida K."/>
            <person name="Sommer R.J."/>
        </authorList>
    </citation>
    <scope>NUCLEOTIDE SEQUENCE [LARGE SCALE GENOMIC DNA]</scope>
    <source>
        <strain evidence="2">RS5460</strain>
    </source>
</reference>
<gene>
    <name evidence="1" type="ORF">PMAYCL1PPCAC_13208</name>
</gene>
<feature type="non-terminal residue" evidence="1">
    <location>
        <position position="1"/>
    </location>
</feature>
<protein>
    <submittedName>
        <fullName evidence="1">Uncharacterized protein</fullName>
    </submittedName>
</protein>
<dbReference type="AlphaFoldDB" id="A0AAN4ZKP8"/>
<evidence type="ECO:0000313" key="1">
    <source>
        <dbReference type="EMBL" id="GMR43013.1"/>
    </source>
</evidence>
<keyword evidence="2" id="KW-1185">Reference proteome</keyword>
<comment type="caution">
    <text evidence="1">The sequence shown here is derived from an EMBL/GenBank/DDBJ whole genome shotgun (WGS) entry which is preliminary data.</text>
</comment>
<proteinExistence type="predicted"/>
<dbReference type="EMBL" id="BTRK01000003">
    <property type="protein sequence ID" value="GMR43013.1"/>
    <property type="molecule type" value="Genomic_DNA"/>
</dbReference>
<dbReference type="Proteomes" id="UP001328107">
    <property type="component" value="Unassembled WGS sequence"/>
</dbReference>
<evidence type="ECO:0000313" key="2">
    <source>
        <dbReference type="Proteomes" id="UP001328107"/>
    </source>
</evidence>
<organism evidence="1 2">
    <name type="scientific">Pristionchus mayeri</name>
    <dbReference type="NCBI Taxonomy" id="1317129"/>
    <lineage>
        <taxon>Eukaryota</taxon>
        <taxon>Metazoa</taxon>
        <taxon>Ecdysozoa</taxon>
        <taxon>Nematoda</taxon>
        <taxon>Chromadorea</taxon>
        <taxon>Rhabditida</taxon>
        <taxon>Rhabditina</taxon>
        <taxon>Diplogasteromorpha</taxon>
        <taxon>Diplogasteroidea</taxon>
        <taxon>Neodiplogasteridae</taxon>
        <taxon>Pristionchus</taxon>
    </lineage>
</organism>
<sequence length="202" mass="23413">LDLASRRALRVSRRLRGIEMGVKFHYASIEVKETDISRNVKISCNDVEMEIPVSSVQEEFDFIKNNSFFDEVHYNSGRDHKAANAIGELNAKKIILSVSDLNDSELQSIVKNKEEVMVEEGHGLMDGYTWIYETMRDRLLDLKDVRIESEGERGRGHFLSIFSWHHVNVSFKDDAVLITQGHLKITCDIEREHPWSYRVVYL</sequence>